<dbReference type="PANTHER" id="PTHR43157">
    <property type="entry name" value="PHOSPHATIDYLINOSITOL-GLYCAN BIOSYNTHESIS CLASS F PROTEIN-RELATED"/>
    <property type="match status" value="1"/>
</dbReference>
<comment type="caution">
    <text evidence="2">The sequence shown here is derived from an EMBL/GenBank/DDBJ whole genome shotgun (WGS) entry which is preliminary data.</text>
</comment>
<evidence type="ECO:0000313" key="2">
    <source>
        <dbReference type="EMBL" id="OBZ71702.1"/>
    </source>
</evidence>
<proteinExistence type="predicted"/>
<evidence type="ECO:0000313" key="3">
    <source>
        <dbReference type="Proteomes" id="UP000092993"/>
    </source>
</evidence>
<reference evidence="2 3" key="1">
    <citation type="submission" date="2016-03" db="EMBL/GenBank/DDBJ databases">
        <title>Whole genome sequencing of Grifola frondosa 9006-11.</title>
        <authorList>
            <person name="Min B."/>
            <person name="Park H."/>
            <person name="Kim J.-G."/>
            <person name="Cho H."/>
            <person name="Oh Y.-L."/>
            <person name="Kong W.-S."/>
            <person name="Choi I.-G."/>
        </authorList>
    </citation>
    <scope>NUCLEOTIDE SEQUENCE [LARGE SCALE GENOMIC DNA]</scope>
    <source>
        <strain evidence="2 3">9006-11</strain>
    </source>
</reference>
<dbReference type="EMBL" id="LUGG01000011">
    <property type="protein sequence ID" value="OBZ71702.1"/>
    <property type="molecule type" value="Genomic_DNA"/>
</dbReference>
<dbReference type="STRING" id="5627.A0A1C7M4E5"/>
<dbReference type="InterPro" id="IPR002347">
    <property type="entry name" value="SDR_fam"/>
</dbReference>
<dbReference type="Pfam" id="PF00106">
    <property type="entry name" value="adh_short"/>
    <property type="match status" value="1"/>
</dbReference>
<dbReference type="SUPFAM" id="SSF51735">
    <property type="entry name" value="NAD(P)-binding Rossmann-fold domains"/>
    <property type="match status" value="1"/>
</dbReference>
<accession>A0A1C7M4E5</accession>
<keyword evidence="1" id="KW-0560">Oxidoreductase</keyword>
<dbReference type="OrthoDB" id="191139at2759"/>
<dbReference type="AlphaFoldDB" id="A0A1C7M4E5"/>
<dbReference type="Proteomes" id="UP000092993">
    <property type="component" value="Unassembled WGS sequence"/>
</dbReference>
<sequence length="185" mass="20357">MNGNRFFPFNFIDVEPPQGSIWVMPGLNSGSFPPKSKFSTDQIPDLTGRVIIVTGGNTGVGKQTIKALLEHNAKVYMASRSKDKADVAIAELKALTGREAIFLELDLGSLASIRKAATEFLRCRIGSAWLTSFDPELATPHCGLLHDLHLHYFVSITTFNRSRKCTPNNAFIITRADTDPSINHI</sequence>
<protein>
    <submittedName>
        <fullName evidence="2">Retinol dehydrogenase 11</fullName>
    </submittedName>
</protein>
<keyword evidence="3" id="KW-1185">Reference proteome</keyword>
<dbReference type="GO" id="GO:0016491">
    <property type="term" value="F:oxidoreductase activity"/>
    <property type="evidence" value="ECO:0007669"/>
    <property type="project" value="UniProtKB-KW"/>
</dbReference>
<gene>
    <name evidence="2" type="primary">Rdh11</name>
    <name evidence="2" type="ORF">A0H81_08858</name>
</gene>
<organism evidence="2 3">
    <name type="scientific">Grifola frondosa</name>
    <name type="common">Maitake</name>
    <name type="synonym">Polyporus frondosus</name>
    <dbReference type="NCBI Taxonomy" id="5627"/>
    <lineage>
        <taxon>Eukaryota</taxon>
        <taxon>Fungi</taxon>
        <taxon>Dikarya</taxon>
        <taxon>Basidiomycota</taxon>
        <taxon>Agaricomycotina</taxon>
        <taxon>Agaricomycetes</taxon>
        <taxon>Polyporales</taxon>
        <taxon>Grifolaceae</taxon>
        <taxon>Grifola</taxon>
    </lineage>
</organism>
<name>A0A1C7M4E5_GRIFR</name>
<dbReference type="PANTHER" id="PTHR43157:SF31">
    <property type="entry name" value="PHOSPHATIDYLINOSITOL-GLYCAN BIOSYNTHESIS CLASS F PROTEIN"/>
    <property type="match status" value="1"/>
</dbReference>
<dbReference type="Gene3D" id="3.40.50.720">
    <property type="entry name" value="NAD(P)-binding Rossmann-like Domain"/>
    <property type="match status" value="1"/>
</dbReference>
<evidence type="ECO:0000256" key="1">
    <source>
        <dbReference type="ARBA" id="ARBA00023002"/>
    </source>
</evidence>
<dbReference type="InterPro" id="IPR036291">
    <property type="entry name" value="NAD(P)-bd_dom_sf"/>
</dbReference>